<evidence type="ECO:0000313" key="1">
    <source>
        <dbReference type="EMBL" id="KAH9416864.1"/>
    </source>
</evidence>
<organism evidence="1 2">
    <name type="scientific">Dermatophagoides pteronyssinus</name>
    <name type="common">European house dust mite</name>
    <dbReference type="NCBI Taxonomy" id="6956"/>
    <lineage>
        <taxon>Eukaryota</taxon>
        <taxon>Metazoa</taxon>
        <taxon>Ecdysozoa</taxon>
        <taxon>Arthropoda</taxon>
        <taxon>Chelicerata</taxon>
        <taxon>Arachnida</taxon>
        <taxon>Acari</taxon>
        <taxon>Acariformes</taxon>
        <taxon>Sarcoptiformes</taxon>
        <taxon>Astigmata</taxon>
        <taxon>Psoroptidia</taxon>
        <taxon>Analgoidea</taxon>
        <taxon>Pyroglyphidae</taxon>
        <taxon>Dermatophagoidinae</taxon>
        <taxon>Dermatophagoides</taxon>
    </lineage>
</organism>
<dbReference type="EMBL" id="NJHN03000085">
    <property type="protein sequence ID" value="KAH9416864.1"/>
    <property type="molecule type" value="Genomic_DNA"/>
</dbReference>
<keyword evidence="2" id="KW-1185">Reference proteome</keyword>
<reference evidence="1 2" key="2">
    <citation type="journal article" date="2022" name="Mol. Biol. Evol.">
        <title>Comparative Genomics Reveals Insights into the Divergent Evolution of Astigmatic Mites and Household Pest Adaptations.</title>
        <authorList>
            <person name="Xiong Q."/>
            <person name="Wan A.T."/>
            <person name="Liu X."/>
            <person name="Fung C.S."/>
            <person name="Xiao X."/>
            <person name="Malainual N."/>
            <person name="Hou J."/>
            <person name="Wang L."/>
            <person name="Wang M."/>
            <person name="Yang K.Y."/>
            <person name="Cui Y."/>
            <person name="Leung E.L."/>
            <person name="Nong W."/>
            <person name="Shin S.K."/>
            <person name="Au S.W."/>
            <person name="Jeong K.Y."/>
            <person name="Chew F.T."/>
            <person name="Hui J.H."/>
            <person name="Leung T.F."/>
            <person name="Tungtrongchitr A."/>
            <person name="Zhong N."/>
            <person name="Liu Z."/>
            <person name="Tsui S.K."/>
        </authorList>
    </citation>
    <scope>NUCLEOTIDE SEQUENCE [LARGE SCALE GENOMIC DNA]</scope>
    <source>
        <strain evidence="1">Derp</strain>
    </source>
</reference>
<accession>A0ABQ8J2S4</accession>
<protein>
    <submittedName>
        <fullName evidence="1">Uncharacterized protein</fullName>
    </submittedName>
</protein>
<gene>
    <name evidence="1" type="ORF">DERP_013835</name>
</gene>
<comment type="caution">
    <text evidence="1">The sequence shown here is derived from an EMBL/GenBank/DDBJ whole genome shotgun (WGS) entry which is preliminary data.</text>
</comment>
<evidence type="ECO:0000313" key="2">
    <source>
        <dbReference type="Proteomes" id="UP000887458"/>
    </source>
</evidence>
<sequence>MNIFKLKSTNLCPYEQKSVYEYCRPSNNSVNDKSSLSESSNIFKHMYMCSHFKQIVYIYFVGTNVDC</sequence>
<reference evidence="1 2" key="1">
    <citation type="journal article" date="2018" name="J. Allergy Clin. Immunol.">
        <title>High-quality assembly of Dermatophagoides pteronyssinus genome and transcriptome reveals a wide range of novel allergens.</title>
        <authorList>
            <person name="Liu X.Y."/>
            <person name="Yang K.Y."/>
            <person name="Wang M.Q."/>
            <person name="Kwok J.S."/>
            <person name="Zeng X."/>
            <person name="Yang Z."/>
            <person name="Xiao X.J."/>
            <person name="Lau C.P."/>
            <person name="Li Y."/>
            <person name="Huang Z.M."/>
            <person name="Ba J.G."/>
            <person name="Yim A.K."/>
            <person name="Ouyang C.Y."/>
            <person name="Ngai S.M."/>
            <person name="Chan T.F."/>
            <person name="Leung E.L."/>
            <person name="Liu L."/>
            <person name="Liu Z.G."/>
            <person name="Tsui S.K."/>
        </authorList>
    </citation>
    <scope>NUCLEOTIDE SEQUENCE [LARGE SCALE GENOMIC DNA]</scope>
    <source>
        <strain evidence="1">Derp</strain>
    </source>
</reference>
<proteinExistence type="predicted"/>
<dbReference type="Proteomes" id="UP000887458">
    <property type="component" value="Unassembled WGS sequence"/>
</dbReference>
<name>A0ABQ8J2S4_DERPT</name>